<organism evidence="1 2">
    <name type="scientific">Kutzneria viridogrisea</name>
    <dbReference type="NCBI Taxonomy" id="47990"/>
    <lineage>
        <taxon>Bacteria</taxon>
        <taxon>Bacillati</taxon>
        <taxon>Actinomycetota</taxon>
        <taxon>Actinomycetes</taxon>
        <taxon>Pseudonocardiales</taxon>
        <taxon>Pseudonocardiaceae</taxon>
        <taxon>Kutzneria</taxon>
    </lineage>
</organism>
<evidence type="ECO:0000313" key="1">
    <source>
        <dbReference type="EMBL" id="MBA8930387.1"/>
    </source>
</evidence>
<evidence type="ECO:0000313" key="2">
    <source>
        <dbReference type="Proteomes" id="UP000517916"/>
    </source>
</evidence>
<accession>A0ABR6BTY7</accession>
<comment type="caution">
    <text evidence="1">The sequence shown here is derived from an EMBL/GenBank/DDBJ whole genome shotgun (WGS) entry which is preliminary data.</text>
</comment>
<reference evidence="1 2" key="1">
    <citation type="submission" date="2020-08" db="EMBL/GenBank/DDBJ databases">
        <title>Genomic Encyclopedia of Archaeal and Bacterial Type Strains, Phase II (KMG-II): from individual species to whole genera.</title>
        <authorList>
            <person name="Goeker M."/>
        </authorList>
    </citation>
    <scope>NUCLEOTIDE SEQUENCE [LARGE SCALE GENOMIC DNA]</scope>
    <source>
        <strain evidence="1 2">DSM 43850</strain>
    </source>
</reference>
<keyword evidence="2" id="KW-1185">Reference proteome</keyword>
<sequence length="48" mass="5397">MTFLTRLVDVLFFLRKEEVHNDLLRAGAEPVHAPSLMTVLHGGRPVRG</sequence>
<dbReference type="Proteomes" id="UP000517916">
    <property type="component" value="Unassembled WGS sequence"/>
</dbReference>
<dbReference type="EMBL" id="JACJID010000006">
    <property type="protein sequence ID" value="MBA8930387.1"/>
    <property type="molecule type" value="Genomic_DNA"/>
</dbReference>
<dbReference type="RefSeq" id="WP_182839826.1">
    <property type="nucleotide sequence ID" value="NZ_BAAABQ010000025.1"/>
</dbReference>
<gene>
    <name evidence="1" type="ORF">BC739_007620</name>
</gene>
<name>A0ABR6BTY7_9PSEU</name>
<proteinExistence type="predicted"/>
<protein>
    <submittedName>
        <fullName evidence="1">Uncharacterized protein</fullName>
    </submittedName>
</protein>